<dbReference type="InterPro" id="IPR050389">
    <property type="entry name" value="LysR-type_TF"/>
</dbReference>
<keyword evidence="4" id="KW-0804">Transcription</keyword>
<dbReference type="Proteomes" id="UP001150614">
    <property type="component" value="Unassembled WGS sequence"/>
</dbReference>
<reference evidence="6" key="1">
    <citation type="submission" date="2022-07" db="EMBL/GenBank/DDBJ databases">
        <title>Draft genome of Pseudomonas carnis strain LP isolated from cheese.</title>
        <authorList>
            <person name="Wolfe B.E."/>
        </authorList>
    </citation>
    <scope>NUCLEOTIDE SEQUENCE</scope>
    <source>
        <strain evidence="6">LP</strain>
    </source>
</reference>
<dbReference type="InterPro" id="IPR036388">
    <property type="entry name" value="WH-like_DNA-bd_sf"/>
</dbReference>
<feature type="domain" description="HTH lysR-type" evidence="5">
    <location>
        <begin position="13"/>
        <end position="70"/>
    </location>
</feature>
<evidence type="ECO:0000256" key="3">
    <source>
        <dbReference type="ARBA" id="ARBA00023125"/>
    </source>
</evidence>
<organism evidence="6 7">
    <name type="scientific">Pseudomonas carnis</name>
    <dbReference type="NCBI Taxonomy" id="2487355"/>
    <lineage>
        <taxon>Bacteria</taxon>
        <taxon>Pseudomonadati</taxon>
        <taxon>Pseudomonadota</taxon>
        <taxon>Gammaproteobacteria</taxon>
        <taxon>Pseudomonadales</taxon>
        <taxon>Pseudomonadaceae</taxon>
        <taxon>Pseudomonas</taxon>
    </lineage>
</organism>
<evidence type="ECO:0000313" key="6">
    <source>
        <dbReference type="EMBL" id="MDD1947013.1"/>
    </source>
</evidence>
<dbReference type="PANTHER" id="PTHR30118">
    <property type="entry name" value="HTH-TYPE TRANSCRIPTIONAL REGULATOR LEUO-RELATED"/>
    <property type="match status" value="1"/>
</dbReference>
<dbReference type="Gene3D" id="3.40.190.10">
    <property type="entry name" value="Periplasmic binding protein-like II"/>
    <property type="match status" value="2"/>
</dbReference>
<evidence type="ECO:0000256" key="1">
    <source>
        <dbReference type="ARBA" id="ARBA00009437"/>
    </source>
</evidence>
<keyword evidence="7" id="KW-1185">Reference proteome</keyword>
<dbReference type="PANTHER" id="PTHR30118:SF15">
    <property type="entry name" value="TRANSCRIPTIONAL REGULATORY PROTEIN"/>
    <property type="match status" value="1"/>
</dbReference>
<comment type="caution">
    <text evidence="6">The sequence shown here is derived from an EMBL/GenBank/DDBJ whole genome shotgun (WGS) entry which is preliminary data.</text>
</comment>
<comment type="similarity">
    <text evidence="1">Belongs to the LysR transcriptional regulatory family.</text>
</comment>
<dbReference type="SUPFAM" id="SSF46785">
    <property type="entry name" value="Winged helix' DNA-binding domain"/>
    <property type="match status" value="1"/>
</dbReference>
<gene>
    <name evidence="6" type="ORF">NMG11_24645</name>
</gene>
<proteinExistence type="inferred from homology"/>
<sequence>MKREFTLNELRRMDLNLLVVLSVLVRERSVRQTAALLHVGSPAISMSLNRLRELMNDQLLVRTGRGMAPTPKALELVTLIDPFLQDLRLALLEQGHFDPATVSRVVRFAIADDLEAALLPRLIRALQEQAPGVRLVVRDADYHCIDKMLQSGDAEVVLAALLPELQLREPCQILYEEGFVALFDPRQIVLAAPIGLDEYLATPQLLMSPRGEISGMLEPQLQALGRTRNVIATLARFSTLPLVLKETPILCNVPSTTAHFLADHFGLAISALPFNSSRFNIGIAWQHVLNQDPFTRWFTSLVSELMMELREQSQANQAPAQTR</sequence>
<keyword evidence="3" id="KW-0238">DNA-binding</keyword>
<dbReference type="SUPFAM" id="SSF53850">
    <property type="entry name" value="Periplasmic binding protein-like II"/>
    <property type="match status" value="1"/>
</dbReference>
<dbReference type="InterPro" id="IPR036390">
    <property type="entry name" value="WH_DNA-bd_sf"/>
</dbReference>
<protein>
    <submittedName>
        <fullName evidence="6">LysR family transcriptional regulator</fullName>
    </submittedName>
</protein>
<dbReference type="PROSITE" id="PS50931">
    <property type="entry name" value="HTH_LYSR"/>
    <property type="match status" value="1"/>
</dbReference>
<accession>A0ABT5RLZ3</accession>
<evidence type="ECO:0000256" key="4">
    <source>
        <dbReference type="ARBA" id="ARBA00023163"/>
    </source>
</evidence>
<evidence type="ECO:0000259" key="5">
    <source>
        <dbReference type="PROSITE" id="PS50931"/>
    </source>
</evidence>
<name>A0ABT5RLZ3_9PSED</name>
<evidence type="ECO:0000313" key="7">
    <source>
        <dbReference type="Proteomes" id="UP001150614"/>
    </source>
</evidence>
<dbReference type="InterPro" id="IPR000847">
    <property type="entry name" value="LysR_HTH_N"/>
</dbReference>
<dbReference type="Pfam" id="PF00126">
    <property type="entry name" value="HTH_1"/>
    <property type="match status" value="1"/>
</dbReference>
<keyword evidence="2" id="KW-0805">Transcription regulation</keyword>
<evidence type="ECO:0000256" key="2">
    <source>
        <dbReference type="ARBA" id="ARBA00023015"/>
    </source>
</evidence>
<dbReference type="RefSeq" id="WP_274129120.1">
    <property type="nucleotide sequence ID" value="NZ_JANCLL010000037.1"/>
</dbReference>
<dbReference type="Pfam" id="PF03466">
    <property type="entry name" value="LysR_substrate"/>
    <property type="match status" value="1"/>
</dbReference>
<dbReference type="Gene3D" id="1.10.10.10">
    <property type="entry name" value="Winged helix-like DNA-binding domain superfamily/Winged helix DNA-binding domain"/>
    <property type="match status" value="1"/>
</dbReference>
<dbReference type="EMBL" id="JANCLL010000037">
    <property type="protein sequence ID" value="MDD1947013.1"/>
    <property type="molecule type" value="Genomic_DNA"/>
</dbReference>
<dbReference type="InterPro" id="IPR005119">
    <property type="entry name" value="LysR_subst-bd"/>
</dbReference>